<dbReference type="KEGG" id="vg:28802366"/>
<protein>
    <submittedName>
        <fullName evidence="1">Uncharacterized protein</fullName>
    </submittedName>
</protein>
<dbReference type="EMBL" id="KP881332">
    <property type="protein sequence ID" value="AKA61404.1"/>
    <property type="molecule type" value="Genomic_DNA"/>
</dbReference>
<reference evidence="1 2" key="1">
    <citation type="journal article" date="2016" name="Virus Genes">
        <title>Genomic analysis of Staphylococcus phage Stau2 isolated from medical specimen.</title>
        <authorList>
            <person name="Hsieh S.E."/>
            <person name="Tseng Y.H."/>
            <person name="Lo H.H."/>
            <person name="Chen S.T."/>
            <person name="Wu C.N."/>
        </authorList>
    </citation>
    <scope>NUCLEOTIDE SEQUENCE [LARGE SCALE GENOMIC DNA]</scope>
</reference>
<dbReference type="RefSeq" id="YP_009275910.1">
    <property type="nucleotide sequence ID" value="NC_030933.1"/>
</dbReference>
<evidence type="ECO:0000313" key="2">
    <source>
        <dbReference type="Proteomes" id="UP000207597"/>
    </source>
</evidence>
<accession>A0A0U1ZW87</accession>
<proteinExistence type="predicted"/>
<keyword evidence="2" id="KW-1185">Reference proteome</keyword>
<organism evidence="1 2">
    <name type="scientific">Staphylococcus phage Stau2</name>
    <dbReference type="NCBI Taxonomy" id="1200862"/>
    <lineage>
        <taxon>Viruses</taxon>
        <taxon>Duplodnaviria</taxon>
        <taxon>Heunggongvirae</taxon>
        <taxon>Uroviricota</taxon>
        <taxon>Caudoviricetes</taxon>
        <taxon>Herelleviridae</taxon>
        <taxon>Twortvirinae</taxon>
        <taxon>Silviavirus</taxon>
        <taxon>Silviavirus stau2</taxon>
    </lineage>
</organism>
<dbReference type="Proteomes" id="UP000207597">
    <property type="component" value="Segment"/>
</dbReference>
<dbReference type="GeneID" id="28802366"/>
<gene>
    <name evidence="1" type="ORF">Stau2_153</name>
</gene>
<name>A0A0U1ZW87_9CAUD</name>
<sequence>MSDNFSQFISKKSNELNKATEKQKDFIYKHIDCLYDEFTFDIESLSKDEATKLINDITIELSCSDDFLDWYDYQ</sequence>
<evidence type="ECO:0000313" key="1">
    <source>
        <dbReference type="EMBL" id="AKA61404.1"/>
    </source>
</evidence>